<accession>A0AAW1XNE4</accession>
<comment type="caution">
    <text evidence="1">The sequence shown here is derived from an EMBL/GenBank/DDBJ whole genome shotgun (WGS) entry which is preliminary data.</text>
</comment>
<protein>
    <recommendedName>
        <fullName evidence="3">MHC class I antigen</fullName>
    </recommendedName>
</protein>
<evidence type="ECO:0008006" key="3">
    <source>
        <dbReference type="Google" id="ProtNLM"/>
    </source>
</evidence>
<keyword evidence="2" id="KW-1185">Reference proteome</keyword>
<gene>
    <name evidence="1" type="ORF">M0R45_014702</name>
</gene>
<proteinExistence type="predicted"/>
<evidence type="ECO:0000313" key="2">
    <source>
        <dbReference type="Proteomes" id="UP001457282"/>
    </source>
</evidence>
<dbReference type="EMBL" id="JBEDUW010000003">
    <property type="protein sequence ID" value="KAK9937938.1"/>
    <property type="molecule type" value="Genomic_DNA"/>
</dbReference>
<evidence type="ECO:0000313" key="1">
    <source>
        <dbReference type="EMBL" id="KAK9937938.1"/>
    </source>
</evidence>
<sequence length="142" mass="15520">MSWLGSGNGVDGEEIPATGLWRRRERHGLAREIQAEELGLVAESGDGFSDGDAASLGFCREHGVGWVELRADCSWAGLGQRRRIGAGHGDAIYFNSEQRRLGRGWAETWWLGFKAHGEREEAAAAGLWQIETVNGDGLLKLD</sequence>
<organism evidence="1 2">
    <name type="scientific">Rubus argutus</name>
    <name type="common">Southern blackberry</name>
    <dbReference type="NCBI Taxonomy" id="59490"/>
    <lineage>
        <taxon>Eukaryota</taxon>
        <taxon>Viridiplantae</taxon>
        <taxon>Streptophyta</taxon>
        <taxon>Embryophyta</taxon>
        <taxon>Tracheophyta</taxon>
        <taxon>Spermatophyta</taxon>
        <taxon>Magnoliopsida</taxon>
        <taxon>eudicotyledons</taxon>
        <taxon>Gunneridae</taxon>
        <taxon>Pentapetalae</taxon>
        <taxon>rosids</taxon>
        <taxon>fabids</taxon>
        <taxon>Rosales</taxon>
        <taxon>Rosaceae</taxon>
        <taxon>Rosoideae</taxon>
        <taxon>Rosoideae incertae sedis</taxon>
        <taxon>Rubus</taxon>
    </lineage>
</organism>
<reference evidence="1 2" key="1">
    <citation type="journal article" date="2023" name="G3 (Bethesda)">
        <title>A chromosome-length genome assembly and annotation of blackberry (Rubus argutus, cv. 'Hillquist').</title>
        <authorList>
            <person name="Bruna T."/>
            <person name="Aryal R."/>
            <person name="Dudchenko O."/>
            <person name="Sargent D.J."/>
            <person name="Mead D."/>
            <person name="Buti M."/>
            <person name="Cavallini A."/>
            <person name="Hytonen T."/>
            <person name="Andres J."/>
            <person name="Pham M."/>
            <person name="Weisz D."/>
            <person name="Mascagni F."/>
            <person name="Usai G."/>
            <person name="Natali L."/>
            <person name="Bassil N."/>
            <person name="Fernandez G.E."/>
            <person name="Lomsadze A."/>
            <person name="Armour M."/>
            <person name="Olukolu B."/>
            <person name="Poorten T."/>
            <person name="Britton C."/>
            <person name="Davik J."/>
            <person name="Ashrafi H."/>
            <person name="Aiden E.L."/>
            <person name="Borodovsky M."/>
            <person name="Worthington M."/>
        </authorList>
    </citation>
    <scope>NUCLEOTIDE SEQUENCE [LARGE SCALE GENOMIC DNA]</scope>
    <source>
        <strain evidence="1">PI 553951</strain>
    </source>
</reference>
<name>A0AAW1XNE4_RUBAR</name>
<dbReference type="AlphaFoldDB" id="A0AAW1XNE4"/>
<dbReference type="Proteomes" id="UP001457282">
    <property type="component" value="Unassembled WGS sequence"/>
</dbReference>